<dbReference type="Pfam" id="PF00171">
    <property type="entry name" value="Aldedh"/>
    <property type="match status" value="1"/>
</dbReference>
<protein>
    <recommendedName>
        <fullName evidence="4">Putative succinate-semialdehyde dehydrogenase [NADP(+)] 2</fullName>
        <ecNumber evidence="3">1.2.1.79</ecNumber>
    </recommendedName>
</protein>
<dbReference type="OrthoDB" id="6882680at2"/>
<feature type="domain" description="Aldehyde dehydrogenase" evidence="8">
    <location>
        <begin position="2"/>
        <end position="439"/>
    </location>
</feature>
<sequence>MTAEDVIDTVTALRAAAPQWAALPPAQRVRWLCRYRDWLLDHEPELAVSLQGETGKPWAEAHLETPYIVDAINYYGRLAPGQLRTARVARHGLLALGKSQLLNWQPYPVVGIITPWNFPLGLSLLDAVPALLAGATVAIKPSEVTPATVARAVRGWSEIGAPPVLSVCNGGAAVGAALVDNVDYVQFTGSSATGRAVARRAADRLIPCGLELGGKDAMIVLADADLERAANAAVWGAMANAGQMCTSVERVYVHADVIDRFVTLVTGKVGALRTGSDQQSYQVDVGPLITRDQYRIVSAQVEDALSKGAHAVTGGPGAAALDARSGVYPPTVLVGVDHSMSCMRDETFGPVLPVMRFSVDSEAIDLANDSRYGLSATIFSADIARAQRLASRLNTGAVNINDVFANLFTLALPQGGRGESGIGTRNGRHAIYKFCRPQAIVATRTPLRTELTWYPYGPLRGAIVHRIGRLIGGRDLARRLWR</sequence>
<accession>A0A172UW77</accession>
<dbReference type="InterPro" id="IPR016161">
    <property type="entry name" value="Ald_DH/histidinol_DH"/>
</dbReference>
<evidence type="ECO:0000256" key="4">
    <source>
        <dbReference type="ARBA" id="ARBA00039663"/>
    </source>
</evidence>
<dbReference type="Gene3D" id="3.40.309.10">
    <property type="entry name" value="Aldehyde Dehydrogenase, Chain A, domain 2"/>
    <property type="match status" value="1"/>
</dbReference>
<dbReference type="AlphaFoldDB" id="A0A172UW77"/>
<evidence type="ECO:0000259" key="8">
    <source>
        <dbReference type="Pfam" id="PF00171"/>
    </source>
</evidence>
<dbReference type="PANTHER" id="PTHR11699">
    <property type="entry name" value="ALDEHYDE DEHYDROGENASE-RELATED"/>
    <property type="match status" value="1"/>
</dbReference>
<dbReference type="CDD" id="cd07099">
    <property type="entry name" value="ALDH_DDALDH"/>
    <property type="match status" value="1"/>
</dbReference>
<feature type="active site" evidence="6">
    <location>
        <position position="211"/>
    </location>
</feature>
<evidence type="ECO:0000256" key="6">
    <source>
        <dbReference type="PROSITE-ProRule" id="PRU10007"/>
    </source>
</evidence>
<comment type="similarity">
    <text evidence="1 7">Belongs to the aldehyde dehydrogenase family.</text>
</comment>
<gene>
    <name evidence="9" type="ORF">A7U43_19220</name>
</gene>
<dbReference type="Proteomes" id="UP000077143">
    <property type="component" value="Chromosome"/>
</dbReference>
<evidence type="ECO:0000256" key="1">
    <source>
        <dbReference type="ARBA" id="ARBA00009986"/>
    </source>
</evidence>
<dbReference type="STRING" id="1682113.A7U43_19220"/>
<dbReference type="KEGG" id="madi:A7U43_19220"/>
<dbReference type="InterPro" id="IPR016162">
    <property type="entry name" value="Ald_DH_N"/>
</dbReference>
<keyword evidence="2 7" id="KW-0560">Oxidoreductase</keyword>
<organism evidence="9 10">
    <name type="scientific">Mycobacterium adipatum</name>
    <dbReference type="NCBI Taxonomy" id="1682113"/>
    <lineage>
        <taxon>Bacteria</taxon>
        <taxon>Bacillati</taxon>
        <taxon>Actinomycetota</taxon>
        <taxon>Actinomycetes</taxon>
        <taxon>Mycobacteriales</taxon>
        <taxon>Mycobacteriaceae</taxon>
        <taxon>Mycobacterium</taxon>
    </lineage>
</organism>
<dbReference type="PROSITE" id="PS00687">
    <property type="entry name" value="ALDEHYDE_DEHYDR_GLU"/>
    <property type="match status" value="1"/>
</dbReference>
<dbReference type="FunFam" id="3.40.309.10:FF:000009">
    <property type="entry name" value="Aldehyde dehydrogenase A"/>
    <property type="match status" value="1"/>
</dbReference>
<dbReference type="SUPFAM" id="SSF53720">
    <property type="entry name" value="ALDH-like"/>
    <property type="match status" value="1"/>
</dbReference>
<evidence type="ECO:0000313" key="10">
    <source>
        <dbReference type="Proteomes" id="UP000077143"/>
    </source>
</evidence>
<dbReference type="InterPro" id="IPR015590">
    <property type="entry name" value="Aldehyde_DH_dom"/>
</dbReference>
<evidence type="ECO:0000256" key="2">
    <source>
        <dbReference type="ARBA" id="ARBA00023002"/>
    </source>
</evidence>
<dbReference type="InterPro" id="IPR029510">
    <property type="entry name" value="Ald_DH_CS_GLU"/>
</dbReference>
<dbReference type="InterPro" id="IPR016163">
    <property type="entry name" value="Ald_DH_C"/>
</dbReference>
<evidence type="ECO:0000256" key="5">
    <source>
        <dbReference type="ARBA" id="ARBA00048559"/>
    </source>
</evidence>
<comment type="catalytic activity">
    <reaction evidence="5">
        <text>succinate semialdehyde + NADP(+) + H2O = succinate + NADPH + 2 H(+)</text>
        <dbReference type="Rhea" id="RHEA:13213"/>
        <dbReference type="ChEBI" id="CHEBI:15377"/>
        <dbReference type="ChEBI" id="CHEBI:15378"/>
        <dbReference type="ChEBI" id="CHEBI:30031"/>
        <dbReference type="ChEBI" id="CHEBI:57706"/>
        <dbReference type="ChEBI" id="CHEBI:57783"/>
        <dbReference type="ChEBI" id="CHEBI:58349"/>
        <dbReference type="EC" id="1.2.1.79"/>
    </reaction>
</comment>
<reference evidence="9 10" key="1">
    <citation type="submission" date="2016-05" db="EMBL/GenBank/DDBJ databases">
        <title>Complete genome sequence of a phthalic acid esters degrading Mycobacterium sp. YC-RL4.</title>
        <authorList>
            <person name="Ren L."/>
            <person name="Fan S."/>
            <person name="Ruth N."/>
            <person name="Jia Y."/>
            <person name="Wang J."/>
            <person name="Qiao C."/>
        </authorList>
    </citation>
    <scope>NUCLEOTIDE SEQUENCE [LARGE SCALE GENOMIC DNA]</scope>
    <source>
        <strain evidence="9 10">YC-RL4</strain>
    </source>
</reference>
<dbReference type="GO" id="GO:0036243">
    <property type="term" value="F:succinate-semialdehyde dehydrogenase (NADP+) activity"/>
    <property type="evidence" value="ECO:0007669"/>
    <property type="project" value="UniProtKB-EC"/>
</dbReference>
<evidence type="ECO:0000256" key="3">
    <source>
        <dbReference type="ARBA" id="ARBA00039122"/>
    </source>
</evidence>
<evidence type="ECO:0000313" key="9">
    <source>
        <dbReference type="EMBL" id="ANE83074.1"/>
    </source>
</evidence>
<keyword evidence="10" id="KW-1185">Reference proteome</keyword>
<dbReference type="Gene3D" id="3.40.605.10">
    <property type="entry name" value="Aldehyde Dehydrogenase, Chain A, domain 1"/>
    <property type="match status" value="1"/>
</dbReference>
<dbReference type="EC" id="1.2.1.79" evidence="3"/>
<dbReference type="EMBL" id="CP015596">
    <property type="protein sequence ID" value="ANE83074.1"/>
    <property type="molecule type" value="Genomic_DNA"/>
</dbReference>
<evidence type="ECO:0000256" key="7">
    <source>
        <dbReference type="RuleBase" id="RU003345"/>
    </source>
</evidence>
<name>A0A172UW77_9MYCO</name>
<proteinExistence type="inferred from homology"/>